<dbReference type="GO" id="GO:1902201">
    <property type="term" value="P:negative regulation of bacterial-type flagellum-dependent cell motility"/>
    <property type="evidence" value="ECO:0007669"/>
    <property type="project" value="TreeGrafter"/>
</dbReference>
<dbReference type="PANTHER" id="PTHR45138">
    <property type="entry name" value="REGULATORY COMPONENTS OF SENSORY TRANSDUCTION SYSTEM"/>
    <property type="match status" value="1"/>
</dbReference>
<dbReference type="NCBIfam" id="TIGR00254">
    <property type="entry name" value="GGDEF"/>
    <property type="match status" value="1"/>
</dbReference>
<keyword evidence="1" id="KW-0472">Membrane</keyword>
<dbReference type="AlphaFoldDB" id="A0A1M7TD55"/>
<dbReference type="PROSITE" id="PS50887">
    <property type="entry name" value="GGDEF"/>
    <property type="match status" value="1"/>
</dbReference>
<dbReference type="GO" id="GO:0005886">
    <property type="term" value="C:plasma membrane"/>
    <property type="evidence" value="ECO:0007669"/>
    <property type="project" value="TreeGrafter"/>
</dbReference>
<dbReference type="CDD" id="cd01949">
    <property type="entry name" value="GGDEF"/>
    <property type="match status" value="1"/>
</dbReference>
<evidence type="ECO:0000313" key="4">
    <source>
        <dbReference type="Proteomes" id="UP000184207"/>
    </source>
</evidence>
<dbReference type="GO" id="GO:0052621">
    <property type="term" value="F:diguanylate cyclase activity"/>
    <property type="evidence" value="ECO:0007669"/>
    <property type="project" value="TreeGrafter"/>
</dbReference>
<evidence type="ECO:0000259" key="2">
    <source>
        <dbReference type="PROSITE" id="PS50887"/>
    </source>
</evidence>
<dbReference type="InterPro" id="IPR050469">
    <property type="entry name" value="Diguanylate_Cyclase"/>
</dbReference>
<dbReference type="OrthoDB" id="9804955at2"/>
<dbReference type="SUPFAM" id="SSF55781">
    <property type="entry name" value="GAF domain-like"/>
    <property type="match status" value="1"/>
</dbReference>
<dbReference type="InterPro" id="IPR043128">
    <property type="entry name" value="Rev_trsase/Diguanyl_cyclase"/>
</dbReference>
<dbReference type="Gene3D" id="3.30.70.270">
    <property type="match status" value="1"/>
</dbReference>
<dbReference type="Pfam" id="PF00990">
    <property type="entry name" value="GGDEF"/>
    <property type="match status" value="1"/>
</dbReference>
<dbReference type="InterPro" id="IPR000160">
    <property type="entry name" value="GGDEF_dom"/>
</dbReference>
<feature type="domain" description="GGDEF" evidence="2">
    <location>
        <begin position="373"/>
        <end position="492"/>
    </location>
</feature>
<feature type="transmembrane region" description="Helical" evidence="1">
    <location>
        <begin position="6"/>
        <end position="27"/>
    </location>
</feature>
<gene>
    <name evidence="3" type="ORF">SAMN02745226_01856</name>
</gene>
<feature type="transmembrane region" description="Helical" evidence="1">
    <location>
        <begin position="39"/>
        <end position="61"/>
    </location>
</feature>
<dbReference type="InterPro" id="IPR029016">
    <property type="entry name" value="GAF-like_dom_sf"/>
</dbReference>
<dbReference type="SUPFAM" id="SSF55073">
    <property type="entry name" value="Nucleotide cyclase"/>
    <property type="match status" value="1"/>
</dbReference>
<keyword evidence="4" id="KW-1185">Reference proteome</keyword>
<proteinExistence type="predicted"/>
<dbReference type="PANTHER" id="PTHR45138:SF6">
    <property type="entry name" value="DIGUANYLATE CYCLASE DGCN"/>
    <property type="match status" value="1"/>
</dbReference>
<dbReference type="Gene3D" id="3.30.450.40">
    <property type="match status" value="1"/>
</dbReference>
<dbReference type="RefSeq" id="WP_072760819.1">
    <property type="nucleotide sequence ID" value="NZ_FRDJ01000014.1"/>
</dbReference>
<keyword evidence="1" id="KW-0812">Transmembrane</keyword>
<dbReference type="STRING" id="1121883.SAMN02745226_01856"/>
<accession>A0A1M7TD55</accession>
<dbReference type="Proteomes" id="UP000184207">
    <property type="component" value="Unassembled WGS sequence"/>
</dbReference>
<dbReference type="EMBL" id="FRDJ01000014">
    <property type="protein sequence ID" value="SHN68633.1"/>
    <property type="molecule type" value="Genomic_DNA"/>
</dbReference>
<protein>
    <submittedName>
        <fullName evidence="3">Diguanylate cyclase (GGDEF) domain-containing protein</fullName>
    </submittedName>
</protein>
<keyword evidence="1" id="KW-1133">Transmembrane helix</keyword>
<evidence type="ECO:0000313" key="3">
    <source>
        <dbReference type="EMBL" id="SHN68633.1"/>
    </source>
</evidence>
<reference evidence="4" key="1">
    <citation type="submission" date="2016-12" db="EMBL/GenBank/DDBJ databases">
        <authorList>
            <person name="Varghese N."/>
            <person name="Submissions S."/>
        </authorList>
    </citation>
    <scope>NUCLEOTIDE SEQUENCE [LARGE SCALE GENOMIC DNA]</scope>
    <source>
        <strain evidence="4">DSM 13020</strain>
    </source>
</reference>
<dbReference type="SMART" id="SM00267">
    <property type="entry name" value="GGDEF"/>
    <property type="match status" value="1"/>
</dbReference>
<dbReference type="GO" id="GO:0043709">
    <property type="term" value="P:cell adhesion involved in single-species biofilm formation"/>
    <property type="evidence" value="ECO:0007669"/>
    <property type="project" value="TreeGrafter"/>
</dbReference>
<sequence length="492" mass="56941">MSESVLTILFLSGALIFFAILIVRYVIKYNSLRNENKALNTLLQSMGIIVSAENLGLAVWADDELIYINSPIIQDAAKVGIELRNREEIDDLLQHPEKNMILYDFLKEVKKQIDSGTKDYVGVWKKEIQRSFIEIKYVRKYVDGKQFRVVITRNVTYEFTSIESSILQSLTEILDEEISKDVVDIKRIGEKIRELLIKYGLADVFGIGLLNPGGEIYYPYFKYKDDDDRSGLVMKPSEKTLSRYIIDKGIRVHIRNSVTEERLADGYYLKELRGNVYSIYGVPIIFRGLSRGVILFEKEGENQFSDLTLSVFDKMASVVSLSLRFMDIIEELEVEKRKLFEVSIKDYLTGAYSRLFLDQFLEKELSKSKRTQHPTSVIFLDVNDFKRINDVYGHIYGDNVLKMLVETINKTIRSMDIVARYGGDEFVIVLPETDAQNAESVMKRITENLKEHNIFVSYGIINISGYNRIEDIYKDVDEKKYEMKKSKNKDVQ</sequence>
<name>A0A1M7TD55_FERGO</name>
<organism evidence="3 4">
    <name type="scientific">Fervidobacterium gondwanense DSM 13020</name>
    <dbReference type="NCBI Taxonomy" id="1121883"/>
    <lineage>
        <taxon>Bacteria</taxon>
        <taxon>Thermotogati</taxon>
        <taxon>Thermotogota</taxon>
        <taxon>Thermotogae</taxon>
        <taxon>Thermotogales</taxon>
        <taxon>Fervidobacteriaceae</taxon>
        <taxon>Fervidobacterium</taxon>
    </lineage>
</organism>
<evidence type="ECO:0000256" key="1">
    <source>
        <dbReference type="SAM" id="Phobius"/>
    </source>
</evidence>
<dbReference type="InterPro" id="IPR029787">
    <property type="entry name" value="Nucleotide_cyclase"/>
</dbReference>